<reference evidence="2 3" key="1">
    <citation type="journal article" date="2013" name="PLoS Genet.">
        <title>Genomic mechanisms accounting for the adaptation to parasitism in nematode-trapping fungi.</title>
        <authorList>
            <person name="Meerupati T."/>
            <person name="Andersson K.M."/>
            <person name="Friman E."/>
            <person name="Kumar D."/>
            <person name="Tunlid A."/>
            <person name="Ahren D."/>
        </authorList>
    </citation>
    <scope>NUCLEOTIDE SEQUENCE [LARGE SCALE GENOMIC DNA]</scope>
    <source>
        <strain evidence="2 3">CBS 200.50</strain>
    </source>
</reference>
<dbReference type="EMBL" id="AQGS01000125">
    <property type="protein sequence ID" value="EPS42269.1"/>
    <property type="molecule type" value="Genomic_DNA"/>
</dbReference>
<feature type="compositionally biased region" description="Low complexity" evidence="1">
    <location>
        <begin position="40"/>
        <end position="86"/>
    </location>
</feature>
<feature type="region of interest" description="Disordered" evidence="1">
    <location>
        <begin position="1"/>
        <end position="110"/>
    </location>
</feature>
<evidence type="ECO:0000256" key="1">
    <source>
        <dbReference type="SAM" id="MobiDB-lite"/>
    </source>
</evidence>
<organism evidence="2 3">
    <name type="scientific">Dactylellina haptotyla (strain CBS 200.50)</name>
    <name type="common">Nematode-trapping fungus</name>
    <name type="synonym">Monacrosporium haptotylum</name>
    <dbReference type="NCBI Taxonomy" id="1284197"/>
    <lineage>
        <taxon>Eukaryota</taxon>
        <taxon>Fungi</taxon>
        <taxon>Dikarya</taxon>
        <taxon>Ascomycota</taxon>
        <taxon>Pezizomycotina</taxon>
        <taxon>Orbiliomycetes</taxon>
        <taxon>Orbiliales</taxon>
        <taxon>Orbiliaceae</taxon>
        <taxon>Dactylellina</taxon>
    </lineage>
</organism>
<dbReference type="HOGENOM" id="CLU_1107080_0_0_1"/>
<dbReference type="AlphaFoldDB" id="S8AHC4"/>
<proteinExistence type="predicted"/>
<evidence type="ECO:0000313" key="2">
    <source>
        <dbReference type="EMBL" id="EPS42269.1"/>
    </source>
</evidence>
<feature type="compositionally biased region" description="Low complexity" evidence="1">
    <location>
        <begin position="13"/>
        <end position="26"/>
    </location>
</feature>
<keyword evidence="3" id="KW-1185">Reference proteome</keyword>
<dbReference type="Proteomes" id="UP000015100">
    <property type="component" value="Unassembled WGS sequence"/>
</dbReference>
<name>S8AHC4_DACHA</name>
<gene>
    <name evidence="2" type="ORF">H072_3741</name>
</gene>
<protein>
    <submittedName>
        <fullName evidence="2">Uncharacterized protein</fullName>
    </submittedName>
</protein>
<comment type="caution">
    <text evidence="2">The sequence shown here is derived from an EMBL/GenBank/DDBJ whole genome shotgun (WGS) entry which is preliminary data.</text>
</comment>
<accession>S8AHC4</accession>
<evidence type="ECO:0000313" key="3">
    <source>
        <dbReference type="Proteomes" id="UP000015100"/>
    </source>
</evidence>
<reference evidence="3" key="2">
    <citation type="submission" date="2013-04" db="EMBL/GenBank/DDBJ databases">
        <title>Genomic mechanisms accounting for the adaptation to parasitism in nematode-trapping fungi.</title>
        <authorList>
            <person name="Ahren D.G."/>
        </authorList>
    </citation>
    <scope>NUCLEOTIDE SEQUENCE [LARGE SCALE GENOMIC DNA]</scope>
    <source>
        <strain evidence="3">CBS 200.50</strain>
    </source>
</reference>
<sequence length="251" mass="28362">MPAPSRLPRPRRSTSPSQTSQNSISPRIYTPIPFLTQRVGSTNAATTSTASTTGTTGTAPSAAESPTTAPCNTDTNCTTPTTTRTYPPEPCPETHHLMLSNPDPLLPDNSDPEPLIIRNSPTPRAVPDPAPDTPPFQIDPRAYLYTHIYGNPEQWVPILMRILANRIRRSQRIQYGGHPLGCAERMREEQGRFPLFRDTWEPWMFIIDAKARTSTMLQRLSIAVYDILDLFYKQQLDEYNRQMEERRLTVL</sequence>
<feature type="compositionally biased region" description="Low complexity" evidence="1">
    <location>
        <begin position="97"/>
        <end position="110"/>
    </location>
</feature>